<feature type="chain" id="PRO_5002261094" description="Classical arabinogalactan protein 25" evidence="3">
    <location>
        <begin position="33"/>
        <end position="135"/>
    </location>
</feature>
<feature type="transmembrane region" description="Helical" evidence="2">
    <location>
        <begin position="111"/>
        <end position="132"/>
    </location>
</feature>
<evidence type="ECO:0000313" key="5">
    <source>
        <dbReference type="Proteomes" id="UP000032141"/>
    </source>
</evidence>
<protein>
    <recommendedName>
        <fullName evidence="6">Classical arabinogalactan protein 25</fullName>
    </recommendedName>
</protein>
<proteinExistence type="predicted"/>
<dbReference type="InterPro" id="IPR039346">
    <property type="entry name" value="AGP25/26"/>
</dbReference>
<keyword evidence="3" id="KW-0732">Signal</keyword>
<dbReference type="EnsemblPlants" id="Bo9g154620.1">
    <property type="protein sequence ID" value="Bo9g154620.1"/>
    <property type="gene ID" value="Bo9g154620"/>
</dbReference>
<dbReference type="eggNOG" id="ENOG502S7RY">
    <property type="taxonomic scope" value="Eukaryota"/>
</dbReference>
<reference evidence="4 5" key="1">
    <citation type="journal article" date="2014" name="Genome Biol.">
        <title>Transcriptome and methylome profiling reveals relics of genome dominance in the mesopolyploid Brassica oleracea.</title>
        <authorList>
            <person name="Parkin I.A."/>
            <person name="Koh C."/>
            <person name="Tang H."/>
            <person name="Robinson S.J."/>
            <person name="Kagale S."/>
            <person name="Clarke W.E."/>
            <person name="Town C.D."/>
            <person name="Nixon J."/>
            <person name="Krishnakumar V."/>
            <person name="Bidwell S.L."/>
            <person name="Denoeud F."/>
            <person name="Belcram H."/>
            <person name="Links M.G."/>
            <person name="Just J."/>
            <person name="Clarke C."/>
            <person name="Bender T."/>
            <person name="Huebert T."/>
            <person name="Mason A.S."/>
            <person name="Pires J.C."/>
            <person name="Barker G."/>
            <person name="Moore J."/>
            <person name="Walley P.G."/>
            <person name="Manoli S."/>
            <person name="Batley J."/>
            <person name="Edwards D."/>
            <person name="Nelson M.N."/>
            <person name="Wang X."/>
            <person name="Paterson A.H."/>
            <person name="King G."/>
            <person name="Bancroft I."/>
            <person name="Chalhoub B."/>
            <person name="Sharpe A.G."/>
        </authorList>
    </citation>
    <scope>NUCLEOTIDE SEQUENCE</scope>
    <source>
        <strain evidence="4 5">cv. TO1000</strain>
    </source>
</reference>
<reference evidence="4" key="2">
    <citation type="submission" date="2015-03" db="UniProtKB">
        <authorList>
            <consortium name="EnsemblPlants"/>
        </authorList>
    </citation>
    <scope>IDENTIFICATION</scope>
</reference>
<keyword evidence="5" id="KW-1185">Reference proteome</keyword>
<keyword evidence="2" id="KW-0472">Membrane</keyword>
<keyword evidence="2" id="KW-1133">Transmembrane helix</keyword>
<dbReference type="OMA" id="VLVVPYC"/>
<feature type="compositionally biased region" description="Low complexity" evidence="1">
    <location>
        <begin position="29"/>
        <end position="43"/>
    </location>
</feature>
<feature type="compositionally biased region" description="Low complexity" evidence="1">
    <location>
        <begin position="83"/>
        <end position="96"/>
    </location>
</feature>
<feature type="region of interest" description="Disordered" evidence="1">
    <location>
        <begin position="29"/>
        <end position="106"/>
    </location>
</feature>
<evidence type="ECO:0000313" key="4">
    <source>
        <dbReference type="EnsemblPlants" id="Bo9g154620.1"/>
    </source>
</evidence>
<feature type="signal peptide" evidence="3">
    <location>
        <begin position="1"/>
        <end position="32"/>
    </location>
</feature>
<accession>A0A0D3EEA6</accession>
<organism evidence="4 5">
    <name type="scientific">Brassica oleracea var. oleracea</name>
    <dbReference type="NCBI Taxonomy" id="109376"/>
    <lineage>
        <taxon>Eukaryota</taxon>
        <taxon>Viridiplantae</taxon>
        <taxon>Streptophyta</taxon>
        <taxon>Embryophyta</taxon>
        <taxon>Tracheophyta</taxon>
        <taxon>Spermatophyta</taxon>
        <taxon>Magnoliopsida</taxon>
        <taxon>eudicotyledons</taxon>
        <taxon>Gunneridae</taxon>
        <taxon>Pentapetalae</taxon>
        <taxon>rosids</taxon>
        <taxon>malvids</taxon>
        <taxon>Brassicales</taxon>
        <taxon>Brassicaceae</taxon>
        <taxon>Brassiceae</taxon>
        <taxon>Brassica</taxon>
    </lineage>
</organism>
<sequence length="135" mass="13719">MMKKKMASSSFLNKLLIIILFISLSSLSSLSSSLPSTPTISPPFQELSPEIAPLLPSPGDALPSGAGAGTIPSSPSPPDPDTSDGSSYPDPAFAPFASPPVSSPAPPSHPLAGVVLLFLIVSSASLWLRGVIALL</sequence>
<dbReference type="STRING" id="109376.A0A0D3EEA6"/>
<dbReference type="KEGG" id="boe:106316346"/>
<dbReference type="Proteomes" id="UP000032141">
    <property type="component" value="Chromosome C9"/>
</dbReference>
<dbReference type="PANTHER" id="PTHR35725">
    <property type="entry name" value="CLASSICAL ARABINOGALACTAN PROTEIN 26"/>
    <property type="match status" value="1"/>
</dbReference>
<dbReference type="Gramene" id="Bo9g154620.1">
    <property type="protein sequence ID" value="Bo9g154620.1"/>
    <property type="gene ID" value="Bo9g154620"/>
</dbReference>
<dbReference type="PANTHER" id="PTHR35725:SF3">
    <property type="entry name" value="CLASSICAL ARABINOGALACTAN PROTEIN 25"/>
    <property type="match status" value="1"/>
</dbReference>
<keyword evidence="2" id="KW-0812">Transmembrane</keyword>
<name>A0A0D3EEA6_BRAOL</name>
<dbReference type="HOGENOM" id="CLU_2100251_0_0_1"/>
<dbReference type="GeneID" id="106316346"/>
<dbReference type="RefSeq" id="XP_013609678.1">
    <property type="nucleotide sequence ID" value="XM_013754224.1"/>
</dbReference>
<feature type="compositionally biased region" description="Pro residues" evidence="1">
    <location>
        <begin position="97"/>
        <end position="106"/>
    </location>
</feature>
<evidence type="ECO:0008006" key="6">
    <source>
        <dbReference type="Google" id="ProtNLM"/>
    </source>
</evidence>
<evidence type="ECO:0000256" key="3">
    <source>
        <dbReference type="SAM" id="SignalP"/>
    </source>
</evidence>
<dbReference type="AlphaFoldDB" id="A0A0D3EEA6"/>
<evidence type="ECO:0000256" key="1">
    <source>
        <dbReference type="SAM" id="MobiDB-lite"/>
    </source>
</evidence>
<evidence type="ECO:0000256" key="2">
    <source>
        <dbReference type="SAM" id="Phobius"/>
    </source>
</evidence>